<evidence type="ECO:0000313" key="4">
    <source>
        <dbReference type="Proteomes" id="UP000182491"/>
    </source>
</evidence>
<protein>
    <submittedName>
        <fullName evidence="3">Glycosyltransferase involved in cell wall bisynthesis</fullName>
    </submittedName>
</protein>
<evidence type="ECO:0000259" key="2">
    <source>
        <dbReference type="Pfam" id="PF13439"/>
    </source>
</evidence>
<dbReference type="EMBL" id="FPCA01000010">
    <property type="protein sequence ID" value="SFV01565.1"/>
    <property type="molecule type" value="Genomic_DNA"/>
</dbReference>
<dbReference type="GO" id="GO:0016757">
    <property type="term" value="F:glycosyltransferase activity"/>
    <property type="evidence" value="ECO:0007669"/>
    <property type="project" value="InterPro"/>
</dbReference>
<dbReference type="CDD" id="cd03801">
    <property type="entry name" value="GT4_PimA-like"/>
    <property type="match status" value="1"/>
</dbReference>
<feature type="domain" description="Glycosyl transferase family 1" evidence="1">
    <location>
        <begin position="194"/>
        <end position="356"/>
    </location>
</feature>
<dbReference type="InterPro" id="IPR001296">
    <property type="entry name" value="Glyco_trans_1"/>
</dbReference>
<dbReference type="PANTHER" id="PTHR12526">
    <property type="entry name" value="GLYCOSYLTRANSFERASE"/>
    <property type="match status" value="1"/>
</dbReference>
<evidence type="ECO:0000259" key="1">
    <source>
        <dbReference type="Pfam" id="PF00534"/>
    </source>
</evidence>
<organism evidence="3 4">
    <name type="scientific">Pontibacter akesuensis</name>
    <dbReference type="NCBI Taxonomy" id="388950"/>
    <lineage>
        <taxon>Bacteria</taxon>
        <taxon>Pseudomonadati</taxon>
        <taxon>Bacteroidota</taxon>
        <taxon>Cytophagia</taxon>
        <taxon>Cytophagales</taxon>
        <taxon>Hymenobacteraceae</taxon>
        <taxon>Pontibacter</taxon>
    </lineage>
</organism>
<sequence length="398" mass="44571">MTIGISGPVDLKLLACDLGSENLPDTNAFPLVSHLINALLKRGYKVIAYTNSGTITEPLVLHGHNLTVCVARTKPQPGRRFFRYEINELKNLMQQHPADVIYAFWTYEYAWSALKSGIPTIVSIHDIARKIFLTQCDMFRFVRLIMNKIVTTRARHLAANSSYTYSQLSKSLKKKTVTLNNFFTSDIEDTVTKPEQKENYIVSVINGFNTRKGVPLALHAFAKVREAFPDVNYHLIGVDMEPDGLAHAYAKQHNLEQGVKFLGPLVHDNLIQLVANAKVLLHPSREESFGMAVIESMVVGTPVVGGRESGFIPHLLDHGKAGLLCNVYSADEVAAAVKKLLSDDAFARDVAAYAYRFAQDNFSEEVVVKQHLELYESIISKYYPQRVRKETALEEGNF</sequence>
<evidence type="ECO:0000313" key="3">
    <source>
        <dbReference type="EMBL" id="SFV01565.1"/>
    </source>
</evidence>
<name>A0A1I7KVW3_9BACT</name>
<dbReference type="Gene3D" id="3.40.50.2000">
    <property type="entry name" value="Glycogen Phosphorylase B"/>
    <property type="match status" value="2"/>
</dbReference>
<dbReference type="SUPFAM" id="SSF53756">
    <property type="entry name" value="UDP-Glycosyltransferase/glycogen phosphorylase"/>
    <property type="match status" value="1"/>
</dbReference>
<dbReference type="InterPro" id="IPR028098">
    <property type="entry name" value="Glyco_trans_4-like_N"/>
</dbReference>
<dbReference type="Proteomes" id="UP000182491">
    <property type="component" value="Unassembled WGS sequence"/>
</dbReference>
<reference evidence="4" key="1">
    <citation type="submission" date="2016-10" db="EMBL/GenBank/DDBJ databases">
        <authorList>
            <person name="Varghese N."/>
        </authorList>
    </citation>
    <scope>NUCLEOTIDE SEQUENCE [LARGE SCALE GENOMIC DNA]</scope>
    <source>
        <strain evidence="4">DSM 18820</strain>
    </source>
</reference>
<proteinExistence type="predicted"/>
<dbReference type="STRING" id="388950.GCA_001611675_03142"/>
<keyword evidence="3" id="KW-0808">Transferase</keyword>
<dbReference type="AlphaFoldDB" id="A0A1I7KVW3"/>
<feature type="domain" description="Glycosyltransferase subfamily 4-like N-terminal" evidence="2">
    <location>
        <begin position="32"/>
        <end position="171"/>
    </location>
</feature>
<keyword evidence="4" id="KW-1185">Reference proteome</keyword>
<dbReference type="RefSeq" id="WP_139237259.1">
    <property type="nucleotide sequence ID" value="NZ_BMXC01000007.1"/>
</dbReference>
<dbReference type="OrthoDB" id="9811239at2"/>
<gene>
    <name evidence="3" type="ORF">SAMN04487941_0005</name>
</gene>
<dbReference type="Pfam" id="PF13439">
    <property type="entry name" value="Glyco_transf_4"/>
    <property type="match status" value="1"/>
</dbReference>
<dbReference type="Pfam" id="PF00534">
    <property type="entry name" value="Glycos_transf_1"/>
    <property type="match status" value="1"/>
</dbReference>
<accession>A0A1I7KVW3</accession>